<keyword evidence="1" id="KW-1133">Transmembrane helix</keyword>
<reference evidence="2 3" key="1">
    <citation type="submission" date="2021-06" db="EMBL/GenBank/DDBJ databases">
        <title>Caerostris extrusa draft genome.</title>
        <authorList>
            <person name="Kono N."/>
            <person name="Arakawa K."/>
        </authorList>
    </citation>
    <scope>NUCLEOTIDE SEQUENCE [LARGE SCALE GENOMIC DNA]</scope>
</reference>
<dbReference type="Proteomes" id="UP001054945">
    <property type="component" value="Unassembled WGS sequence"/>
</dbReference>
<organism evidence="2 3">
    <name type="scientific">Caerostris extrusa</name>
    <name type="common">Bark spider</name>
    <name type="synonym">Caerostris bankana</name>
    <dbReference type="NCBI Taxonomy" id="172846"/>
    <lineage>
        <taxon>Eukaryota</taxon>
        <taxon>Metazoa</taxon>
        <taxon>Ecdysozoa</taxon>
        <taxon>Arthropoda</taxon>
        <taxon>Chelicerata</taxon>
        <taxon>Arachnida</taxon>
        <taxon>Araneae</taxon>
        <taxon>Araneomorphae</taxon>
        <taxon>Entelegynae</taxon>
        <taxon>Araneoidea</taxon>
        <taxon>Araneidae</taxon>
        <taxon>Caerostris</taxon>
    </lineage>
</organism>
<dbReference type="AlphaFoldDB" id="A0AAV4RVS2"/>
<keyword evidence="1" id="KW-0812">Transmembrane</keyword>
<dbReference type="EMBL" id="BPLR01008590">
    <property type="protein sequence ID" value="GIY25860.1"/>
    <property type="molecule type" value="Genomic_DNA"/>
</dbReference>
<protein>
    <submittedName>
        <fullName evidence="2">Uncharacterized protein</fullName>
    </submittedName>
</protein>
<comment type="caution">
    <text evidence="2">The sequence shown here is derived from an EMBL/GenBank/DDBJ whole genome shotgun (WGS) entry which is preliminary data.</text>
</comment>
<gene>
    <name evidence="2" type="ORF">CEXT_814761</name>
</gene>
<keyword evidence="3" id="KW-1185">Reference proteome</keyword>
<feature type="transmembrane region" description="Helical" evidence="1">
    <location>
        <begin position="12"/>
        <end position="30"/>
    </location>
</feature>
<keyword evidence="1" id="KW-0472">Membrane</keyword>
<proteinExistence type="predicted"/>
<evidence type="ECO:0000256" key="1">
    <source>
        <dbReference type="SAM" id="Phobius"/>
    </source>
</evidence>
<evidence type="ECO:0000313" key="2">
    <source>
        <dbReference type="EMBL" id="GIY25860.1"/>
    </source>
</evidence>
<name>A0AAV4RVS2_CAEEX</name>
<evidence type="ECO:0000313" key="3">
    <source>
        <dbReference type="Proteomes" id="UP001054945"/>
    </source>
</evidence>
<accession>A0AAV4RVS2</accession>
<sequence length="85" mass="9904">MTSRQCVVLGARISEFVCFLLFFVFPSLIVDSFSRSRVAFESACALAQREKSMNDTLFSFESRLNERERKEEAEVKHLQESEELF</sequence>